<name>K9UQQ1_CHAP6</name>
<sequence>MWKNYRWGLAIALVASFATNIISTEAIANGIPARWAAKRYKVPSLGSPVRREAAATRGNCVTDLPIALTPLEGIAVTTTAYPTFYLRVPAIPTNSPVPLEFTLKDGNKTVYQAKFQLAGKRRIIALSLPATGILPPLEIDRDYRWSSSIQCSNDSEEAVNLVTNSIIRRVAPDAALTAKLEAVSASSSTATKPEIYAEAEIWQDALTELVNLRRLQPTNPQVAAQWQTLLKSADLGTVVNDPLP</sequence>
<evidence type="ECO:0000256" key="1">
    <source>
        <dbReference type="SAM" id="SignalP"/>
    </source>
</evidence>
<accession>K9UQQ1</accession>
<dbReference type="EMBL" id="CP003600">
    <property type="protein sequence ID" value="AFY96574.1"/>
    <property type="molecule type" value="Genomic_DNA"/>
</dbReference>
<dbReference type="Proteomes" id="UP000010366">
    <property type="component" value="Chromosome"/>
</dbReference>
<proteinExistence type="predicted"/>
<keyword evidence="1" id="KW-0732">Signal</keyword>
<evidence type="ECO:0000313" key="2">
    <source>
        <dbReference type="EMBL" id="AFY96574.1"/>
    </source>
</evidence>
<protein>
    <recommendedName>
        <fullName evidence="4">DUF928 domain-containing protein</fullName>
    </recommendedName>
</protein>
<organism evidence="2 3">
    <name type="scientific">Chamaesiphon minutus (strain ATCC 27169 / PCC 6605)</name>
    <dbReference type="NCBI Taxonomy" id="1173020"/>
    <lineage>
        <taxon>Bacteria</taxon>
        <taxon>Bacillati</taxon>
        <taxon>Cyanobacteriota</taxon>
        <taxon>Cyanophyceae</taxon>
        <taxon>Gomontiellales</taxon>
        <taxon>Chamaesiphonaceae</taxon>
        <taxon>Chamaesiphon</taxon>
    </lineage>
</organism>
<dbReference type="OrthoDB" id="513783at2"/>
<reference evidence="2 3" key="1">
    <citation type="submission" date="2012-05" db="EMBL/GenBank/DDBJ databases">
        <title>Finished chromosome of genome of Chamaesiphon sp. PCC 6605.</title>
        <authorList>
            <consortium name="US DOE Joint Genome Institute"/>
            <person name="Gugger M."/>
            <person name="Coursin T."/>
            <person name="Rippka R."/>
            <person name="Tandeau De Marsac N."/>
            <person name="Huntemann M."/>
            <person name="Wei C.-L."/>
            <person name="Han J."/>
            <person name="Detter J.C."/>
            <person name="Han C."/>
            <person name="Tapia R."/>
            <person name="Chen A."/>
            <person name="Kyrpides N."/>
            <person name="Mavromatis K."/>
            <person name="Markowitz V."/>
            <person name="Szeto E."/>
            <person name="Ivanova N."/>
            <person name="Pagani I."/>
            <person name="Pati A."/>
            <person name="Goodwin L."/>
            <person name="Nordberg H.P."/>
            <person name="Cantor M.N."/>
            <person name="Hua S.X."/>
            <person name="Woyke T."/>
            <person name="Kerfeld C.A."/>
        </authorList>
    </citation>
    <scope>NUCLEOTIDE SEQUENCE [LARGE SCALE GENOMIC DNA]</scope>
    <source>
        <strain evidence="3">ATCC 27169 / PCC 6605</strain>
    </source>
</reference>
<keyword evidence="3" id="KW-1185">Reference proteome</keyword>
<dbReference type="KEGG" id="cmp:Cha6605_5717"/>
<evidence type="ECO:0000313" key="3">
    <source>
        <dbReference type="Proteomes" id="UP000010366"/>
    </source>
</evidence>
<dbReference type="Pfam" id="PF06051">
    <property type="entry name" value="DUF928"/>
    <property type="match status" value="1"/>
</dbReference>
<feature type="signal peptide" evidence="1">
    <location>
        <begin position="1"/>
        <end position="28"/>
    </location>
</feature>
<dbReference type="AlphaFoldDB" id="K9UQQ1"/>
<evidence type="ECO:0008006" key="4">
    <source>
        <dbReference type="Google" id="ProtNLM"/>
    </source>
</evidence>
<gene>
    <name evidence="2" type="ORF">Cha6605_5717</name>
</gene>
<dbReference type="RefSeq" id="WP_015162651.1">
    <property type="nucleotide sequence ID" value="NC_019697.1"/>
</dbReference>
<dbReference type="eggNOG" id="COG3087">
    <property type="taxonomic scope" value="Bacteria"/>
</dbReference>
<dbReference type="STRING" id="1173020.Cha6605_5717"/>
<feature type="chain" id="PRO_5003937277" description="DUF928 domain-containing protein" evidence="1">
    <location>
        <begin position="29"/>
        <end position="244"/>
    </location>
</feature>
<dbReference type="HOGENOM" id="CLU_061545_2_1_3"/>
<dbReference type="InterPro" id="IPR010328">
    <property type="entry name" value="DUF928"/>
</dbReference>